<evidence type="ECO:0000256" key="5">
    <source>
        <dbReference type="ARBA" id="ARBA00022679"/>
    </source>
</evidence>
<accession>A0ABV4HY62</accession>
<dbReference type="Pfam" id="PF00512">
    <property type="entry name" value="HisKA"/>
    <property type="match status" value="1"/>
</dbReference>
<feature type="region of interest" description="Disordered" evidence="9">
    <location>
        <begin position="389"/>
        <end position="438"/>
    </location>
</feature>
<evidence type="ECO:0000256" key="9">
    <source>
        <dbReference type="SAM" id="MobiDB-lite"/>
    </source>
</evidence>
<evidence type="ECO:0000256" key="4">
    <source>
        <dbReference type="ARBA" id="ARBA00022553"/>
    </source>
</evidence>
<sequence length="438" mass="45603">MGEATVSIAAAVGVLTGAAGVLAFRVSERLQRPPATLSTPVGGLPPGVSDVLVALRSSAVVLSADDVVVKASAASYASGVVSGGELVDAQLREMVRACRRDGRVRETETELGAGLGRPPAVVLARVTPLGPHHVLLLLEDRTESRRVEAVRRDFVANVSHELKTPVGALSLLSEAVEDAADDPEAVRHFASRMRREAIRLTALVQEIIDLSRLQAAETVLQPESLEVDQLVAEAVDRVGTVAHQRASEVVVAGERGLHVRGDRELLVTALRNLVHNALAYSPERSRVVVEVRRGSGQVVGTPAGQQVPTIDLSVSDRGVGISQADLHRIFERFYRVDAARSRSTGGTGLGLSIVKHIAGNHGGDVRVWSAEGEGSTFTLRLPDPDLADSAIGTAAAAPGGSAPPPSPSAQPSSSSPPAAAGGTAGRRPAPNSPLEVRP</sequence>
<dbReference type="InterPro" id="IPR005467">
    <property type="entry name" value="His_kinase_dom"/>
</dbReference>
<feature type="compositionally biased region" description="Low complexity" evidence="9">
    <location>
        <begin position="389"/>
        <end position="400"/>
    </location>
</feature>
<evidence type="ECO:0000256" key="8">
    <source>
        <dbReference type="ARBA" id="ARBA00039401"/>
    </source>
</evidence>
<keyword evidence="4" id="KW-0597">Phosphoprotein</keyword>
<name>A0ABV4HY62_9ACTN</name>
<dbReference type="InterPro" id="IPR036890">
    <property type="entry name" value="HATPase_C_sf"/>
</dbReference>
<evidence type="ECO:0000256" key="1">
    <source>
        <dbReference type="ARBA" id="ARBA00000085"/>
    </source>
</evidence>
<dbReference type="InterPro" id="IPR003661">
    <property type="entry name" value="HisK_dim/P_dom"/>
</dbReference>
<evidence type="ECO:0000256" key="2">
    <source>
        <dbReference type="ARBA" id="ARBA00004236"/>
    </source>
</evidence>
<dbReference type="CDD" id="cd00075">
    <property type="entry name" value="HATPase"/>
    <property type="match status" value="1"/>
</dbReference>
<dbReference type="InterPro" id="IPR036097">
    <property type="entry name" value="HisK_dim/P_sf"/>
</dbReference>
<comment type="subcellular location">
    <subcellularLocation>
        <location evidence="2">Cell membrane</location>
    </subcellularLocation>
</comment>
<dbReference type="Gene3D" id="3.30.565.10">
    <property type="entry name" value="Histidine kinase-like ATPase, C-terminal domain"/>
    <property type="match status" value="1"/>
</dbReference>
<dbReference type="InterPro" id="IPR004358">
    <property type="entry name" value="Sig_transdc_His_kin-like_C"/>
</dbReference>
<dbReference type="InterPro" id="IPR003594">
    <property type="entry name" value="HATPase_dom"/>
</dbReference>
<dbReference type="Gene3D" id="1.10.287.130">
    <property type="match status" value="1"/>
</dbReference>
<proteinExistence type="predicted"/>
<comment type="caution">
    <text evidence="11">The sequence shown here is derived from an EMBL/GenBank/DDBJ whole genome shotgun (WGS) entry which is preliminary data.</text>
</comment>
<evidence type="ECO:0000256" key="3">
    <source>
        <dbReference type="ARBA" id="ARBA00012438"/>
    </source>
</evidence>
<feature type="compositionally biased region" description="Low complexity" evidence="9">
    <location>
        <begin position="409"/>
        <end position="429"/>
    </location>
</feature>
<evidence type="ECO:0000256" key="6">
    <source>
        <dbReference type="ARBA" id="ARBA00022777"/>
    </source>
</evidence>
<organism evidence="11 12">
    <name type="scientific">Kineococcus mangrovi</name>
    <dbReference type="NCBI Taxonomy" id="1660183"/>
    <lineage>
        <taxon>Bacteria</taxon>
        <taxon>Bacillati</taxon>
        <taxon>Actinomycetota</taxon>
        <taxon>Actinomycetes</taxon>
        <taxon>Kineosporiales</taxon>
        <taxon>Kineosporiaceae</taxon>
        <taxon>Kineococcus</taxon>
    </lineage>
</organism>
<dbReference type="SMART" id="SM00388">
    <property type="entry name" value="HisKA"/>
    <property type="match status" value="1"/>
</dbReference>
<evidence type="ECO:0000259" key="10">
    <source>
        <dbReference type="PROSITE" id="PS50109"/>
    </source>
</evidence>
<dbReference type="PANTHER" id="PTHR45453">
    <property type="entry name" value="PHOSPHATE REGULON SENSOR PROTEIN PHOR"/>
    <property type="match status" value="1"/>
</dbReference>
<keyword evidence="7" id="KW-0902">Two-component regulatory system</keyword>
<dbReference type="GO" id="GO:0016301">
    <property type="term" value="F:kinase activity"/>
    <property type="evidence" value="ECO:0007669"/>
    <property type="project" value="UniProtKB-KW"/>
</dbReference>
<dbReference type="SUPFAM" id="SSF55874">
    <property type="entry name" value="ATPase domain of HSP90 chaperone/DNA topoisomerase II/histidine kinase"/>
    <property type="match status" value="1"/>
</dbReference>
<dbReference type="SMART" id="SM00387">
    <property type="entry name" value="HATPase_c"/>
    <property type="match status" value="1"/>
</dbReference>
<reference evidence="11 12" key="1">
    <citation type="submission" date="2024-07" db="EMBL/GenBank/DDBJ databases">
        <authorList>
            <person name="Thanompreechachai J."/>
            <person name="Duangmal K."/>
        </authorList>
    </citation>
    <scope>NUCLEOTIDE SEQUENCE [LARGE SCALE GENOMIC DNA]</scope>
    <source>
        <strain evidence="11 12">TBRC 1896</strain>
    </source>
</reference>
<dbReference type="InterPro" id="IPR050351">
    <property type="entry name" value="BphY/WalK/GraS-like"/>
</dbReference>
<keyword evidence="12" id="KW-1185">Reference proteome</keyword>
<evidence type="ECO:0000313" key="12">
    <source>
        <dbReference type="Proteomes" id="UP001566476"/>
    </source>
</evidence>
<dbReference type="CDD" id="cd00082">
    <property type="entry name" value="HisKA"/>
    <property type="match status" value="1"/>
</dbReference>
<gene>
    <name evidence="11" type="ORF">AB2L28_03825</name>
</gene>
<protein>
    <recommendedName>
        <fullName evidence="8">Sensor-like histidine kinase SenX3</fullName>
        <ecNumber evidence="3">2.7.13.3</ecNumber>
    </recommendedName>
</protein>
<dbReference type="Proteomes" id="UP001566476">
    <property type="component" value="Unassembled WGS sequence"/>
</dbReference>
<dbReference type="PANTHER" id="PTHR45453:SF1">
    <property type="entry name" value="PHOSPHATE REGULON SENSOR PROTEIN PHOR"/>
    <property type="match status" value="1"/>
</dbReference>
<dbReference type="Pfam" id="PF02518">
    <property type="entry name" value="HATPase_c"/>
    <property type="match status" value="1"/>
</dbReference>
<evidence type="ECO:0000256" key="7">
    <source>
        <dbReference type="ARBA" id="ARBA00023012"/>
    </source>
</evidence>
<keyword evidence="6 11" id="KW-0418">Kinase</keyword>
<dbReference type="PRINTS" id="PR00344">
    <property type="entry name" value="BCTRLSENSOR"/>
</dbReference>
<dbReference type="RefSeq" id="WP_370717846.1">
    <property type="nucleotide sequence ID" value="NZ_JBGGTQ010000002.1"/>
</dbReference>
<dbReference type="EMBL" id="JBGGTQ010000002">
    <property type="protein sequence ID" value="MEZ0491358.1"/>
    <property type="molecule type" value="Genomic_DNA"/>
</dbReference>
<evidence type="ECO:0000313" key="11">
    <source>
        <dbReference type="EMBL" id="MEZ0491358.1"/>
    </source>
</evidence>
<comment type="catalytic activity">
    <reaction evidence="1">
        <text>ATP + protein L-histidine = ADP + protein N-phospho-L-histidine.</text>
        <dbReference type="EC" id="2.7.13.3"/>
    </reaction>
</comment>
<dbReference type="EC" id="2.7.13.3" evidence="3"/>
<dbReference type="PROSITE" id="PS50109">
    <property type="entry name" value="HIS_KIN"/>
    <property type="match status" value="1"/>
</dbReference>
<dbReference type="SUPFAM" id="SSF47384">
    <property type="entry name" value="Homodimeric domain of signal transducing histidine kinase"/>
    <property type="match status" value="1"/>
</dbReference>
<keyword evidence="5" id="KW-0808">Transferase</keyword>
<feature type="domain" description="Histidine kinase" evidence="10">
    <location>
        <begin position="157"/>
        <end position="385"/>
    </location>
</feature>